<feature type="compositionally biased region" description="Low complexity" evidence="1">
    <location>
        <begin position="73"/>
        <end position="82"/>
    </location>
</feature>
<dbReference type="Proteomes" id="UP000030669">
    <property type="component" value="Unassembled WGS sequence"/>
</dbReference>
<dbReference type="AlphaFoldDB" id="S7Q5R7"/>
<feature type="compositionally biased region" description="Basic residues" evidence="1">
    <location>
        <begin position="33"/>
        <end position="47"/>
    </location>
</feature>
<proteinExistence type="predicted"/>
<protein>
    <submittedName>
        <fullName evidence="2">Uncharacterized protein</fullName>
    </submittedName>
</protein>
<sequence length="422" mass="46666">MPTILVYGKINMDVVGDDLRPRDSRTCNSTHASAHRRARRAPYHSHSTRAADASRAPRSVDPTADGSVVPQTPSRRSSLLSPVHPPPPDDGGLRSRWSASTQTQQPTSPAPSGDGEGSGAAPRQRERSDAKRPSSRRYGRIFERTPPGLLFQPPPSPRFSPLPTPPSRPQRNPFLRELAPSSAGRAGPSSPWKGKGRQVYVEGFERSFAKVDKSEELPTPPDSPRDLSARVDDCIAATAFLCDVFTPCDVGIASVVATSCVSLNSSLHAIKTILRDTARHESSLPAGGGTSESYHSWSARHAEILSSLERNLGNYYNLAAHYAEHPPRVTRLDGFTTMLEECARKFTDIAGKLDMSLAKLRRVLLRARYRREHRRAVECLADERRRRSVFNQAFAVYTERLRELKRQLRDVTAGVQNTPRRG</sequence>
<name>S7Q5R7_GLOTA</name>
<accession>S7Q5R7</accession>
<feature type="compositionally biased region" description="Polar residues" evidence="1">
    <location>
        <begin position="97"/>
        <end position="107"/>
    </location>
</feature>
<organism evidence="2 3">
    <name type="scientific">Gloeophyllum trabeum (strain ATCC 11539 / FP-39264 / Madison 617)</name>
    <name type="common">Brown rot fungus</name>
    <dbReference type="NCBI Taxonomy" id="670483"/>
    <lineage>
        <taxon>Eukaryota</taxon>
        <taxon>Fungi</taxon>
        <taxon>Dikarya</taxon>
        <taxon>Basidiomycota</taxon>
        <taxon>Agaricomycotina</taxon>
        <taxon>Agaricomycetes</taxon>
        <taxon>Gloeophyllales</taxon>
        <taxon>Gloeophyllaceae</taxon>
        <taxon>Gloeophyllum</taxon>
    </lineage>
</organism>
<dbReference type="EMBL" id="KB469302">
    <property type="protein sequence ID" value="EPQ55406.1"/>
    <property type="molecule type" value="Genomic_DNA"/>
</dbReference>
<feature type="region of interest" description="Disordered" evidence="1">
    <location>
        <begin position="19"/>
        <end position="174"/>
    </location>
</feature>
<dbReference type="OMA" id="MNTEDLM"/>
<evidence type="ECO:0000313" key="2">
    <source>
        <dbReference type="EMBL" id="EPQ55406.1"/>
    </source>
</evidence>
<gene>
    <name evidence="2" type="ORF">GLOTRDRAFT_93856</name>
</gene>
<dbReference type="KEGG" id="gtr:GLOTRDRAFT_93856"/>
<evidence type="ECO:0000313" key="3">
    <source>
        <dbReference type="Proteomes" id="UP000030669"/>
    </source>
</evidence>
<keyword evidence="3" id="KW-1185">Reference proteome</keyword>
<feature type="compositionally biased region" description="Basic and acidic residues" evidence="1">
    <location>
        <begin position="123"/>
        <end position="132"/>
    </location>
</feature>
<dbReference type="OrthoDB" id="2754525at2759"/>
<dbReference type="HOGENOM" id="CLU_650611_0_0_1"/>
<dbReference type="RefSeq" id="XP_007866531.1">
    <property type="nucleotide sequence ID" value="XM_007868340.1"/>
</dbReference>
<dbReference type="eggNOG" id="ENOG502RVP2">
    <property type="taxonomic scope" value="Eukaryota"/>
</dbReference>
<dbReference type="GeneID" id="19309553"/>
<evidence type="ECO:0000256" key="1">
    <source>
        <dbReference type="SAM" id="MobiDB-lite"/>
    </source>
</evidence>
<feature type="compositionally biased region" description="Pro residues" evidence="1">
    <location>
        <begin position="152"/>
        <end position="168"/>
    </location>
</feature>
<reference evidence="2 3" key="1">
    <citation type="journal article" date="2012" name="Science">
        <title>The Paleozoic origin of enzymatic lignin decomposition reconstructed from 31 fungal genomes.</title>
        <authorList>
            <person name="Floudas D."/>
            <person name="Binder M."/>
            <person name="Riley R."/>
            <person name="Barry K."/>
            <person name="Blanchette R.A."/>
            <person name="Henrissat B."/>
            <person name="Martinez A.T."/>
            <person name="Otillar R."/>
            <person name="Spatafora J.W."/>
            <person name="Yadav J.S."/>
            <person name="Aerts A."/>
            <person name="Benoit I."/>
            <person name="Boyd A."/>
            <person name="Carlson A."/>
            <person name="Copeland A."/>
            <person name="Coutinho P.M."/>
            <person name="de Vries R.P."/>
            <person name="Ferreira P."/>
            <person name="Findley K."/>
            <person name="Foster B."/>
            <person name="Gaskell J."/>
            <person name="Glotzer D."/>
            <person name="Gorecki P."/>
            <person name="Heitman J."/>
            <person name="Hesse C."/>
            <person name="Hori C."/>
            <person name="Igarashi K."/>
            <person name="Jurgens J.A."/>
            <person name="Kallen N."/>
            <person name="Kersten P."/>
            <person name="Kohler A."/>
            <person name="Kuees U."/>
            <person name="Kumar T.K.A."/>
            <person name="Kuo A."/>
            <person name="LaButti K."/>
            <person name="Larrondo L.F."/>
            <person name="Lindquist E."/>
            <person name="Ling A."/>
            <person name="Lombard V."/>
            <person name="Lucas S."/>
            <person name="Lundell T."/>
            <person name="Martin R."/>
            <person name="McLaughlin D.J."/>
            <person name="Morgenstern I."/>
            <person name="Morin E."/>
            <person name="Murat C."/>
            <person name="Nagy L.G."/>
            <person name="Nolan M."/>
            <person name="Ohm R.A."/>
            <person name="Patyshakuliyeva A."/>
            <person name="Rokas A."/>
            <person name="Ruiz-Duenas F.J."/>
            <person name="Sabat G."/>
            <person name="Salamov A."/>
            <person name="Samejima M."/>
            <person name="Schmutz J."/>
            <person name="Slot J.C."/>
            <person name="St John F."/>
            <person name="Stenlid J."/>
            <person name="Sun H."/>
            <person name="Sun S."/>
            <person name="Syed K."/>
            <person name="Tsang A."/>
            <person name="Wiebenga A."/>
            <person name="Young D."/>
            <person name="Pisabarro A."/>
            <person name="Eastwood D.C."/>
            <person name="Martin F."/>
            <person name="Cullen D."/>
            <person name="Grigoriev I.V."/>
            <person name="Hibbett D.S."/>
        </authorList>
    </citation>
    <scope>NUCLEOTIDE SEQUENCE [LARGE SCALE GENOMIC DNA]</scope>
    <source>
        <strain evidence="2 3">ATCC 11539</strain>
    </source>
</reference>